<dbReference type="EMBL" id="PIPT01000007">
    <property type="protein sequence ID" value="RUO46875.1"/>
    <property type="molecule type" value="Genomic_DNA"/>
</dbReference>
<dbReference type="SUPFAM" id="SSF50494">
    <property type="entry name" value="Trypsin-like serine proteases"/>
    <property type="match status" value="1"/>
</dbReference>
<evidence type="ECO:0000256" key="1">
    <source>
        <dbReference type="ARBA" id="ARBA00023157"/>
    </source>
</evidence>
<name>A0A432XDU1_9GAMM</name>
<organism evidence="3 4">
    <name type="scientific">Pseudidiomarina aquimaris</name>
    <dbReference type="NCBI Taxonomy" id="641841"/>
    <lineage>
        <taxon>Bacteria</taxon>
        <taxon>Pseudomonadati</taxon>
        <taxon>Pseudomonadota</taxon>
        <taxon>Gammaproteobacteria</taxon>
        <taxon>Alteromonadales</taxon>
        <taxon>Idiomarinaceae</taxon>
        <taxon>Pseudidiomarina</taxon>
    </lineage>
</organism>
<dbReference type="InterPro" id="IPR001254">
    <property type="entry name" value="Trypsin_dom"/>
</dbReference>
<dbReference type="Gene3D" id="2.40.10.10">
    <property type="entry name" value="Trypsin-like serine proteases"/>
    <property type="match status" value="1"/>
</dbReference>
<comment type="caution">
    <text evidence="3">The sequence shown here is derived from an EMBL/GenBank/DDBJ whole genome shotgun (WGS) entry which is preliminary data.</text>
</comment>
<evidence type="ECO:0000313" key="4">
    <source>
        <dbReference type="Proteomes" id="UP000286678"/>
    </source>
</evidence>
<dbReference type="PROSITE" id="PS50240">
    <property type="entry name" value="TRYPSIN_DOM"/>
    <property type="match status" value="1"/>
</dbReference>
<dbReference type="InterPro" id="IPR043504">
    <property type="entry name" value="Peptidase_S1_PA_chymotrypsin"/>
</dbReference>
<accession>A0A432XDU1</accession>
<dbReference type="GO" id="GO:0004252">
    <property type="term" value="F:serine-type endopeptidase activity"/>
    <property type="evidence" value="ECO:0007669"/>
    <property type="project" value="InterPro"/>
</dbReference>
<keyword evidence="3" id="KW-0378">Hydrolase</keyword>
<dbReference type="PANTHER" id="PTHR24253">
    <property type="entry name" value="TRANSMEMBRANE PROTEASE SERINE"/>
    <property type="match status" value="1"/>
</dbReference>
<keyword evidence="1" id="KW-1015">Disulfide bond</keyword>
<evidence type="ECO:0000259" key="2">
    <source>
        <dbReference type="PROSITE" id="PS50240"/>
    </source>
</evidence>
<dbReference type="Pfam" id="PF00089">
    <property type="entry name" value="Trypsin"/>
    <property type="match status" value="1"/>
</dbReference>
<reference evidence="4" key="1">
    <citation type="journal article" date="2018" name="Front. Microbiol.">
        <title>Genome-Based Analysis Reveals the Taxonomy and Diversity of the Family Idiomarinaceae.</title>
        <authorList>
            <person name="Liu Y."/>
            <person name="Lai Q."/>
            <person name="Shao Z."/>
        </authorList>
    </citation>
    <scope>NUCLEOTIDE SEQUENCE [LARGE SCALE GENOMIC DNA]</scope>
    <source>
        <strain evidence="4">SW15</strain>
    </source>
</reference>
<dbReference type="OrthoDB" id="267336at2"/>
<dbReference type="InterPro" id="IPR001314">
    <property type="entry name" value="Peptidase_S1A"/>
</dbReference>
<protein>
    <submittedName>
        <fullName evidence="3">Serine protease</fullName>
    </submittedName>
</protein>
<dbReference type="InterPro" id="IPR009003">
    <property type="entry name" value="Peptidase_S1_PA"/>
</dbReference>
<dbReference type="AlphaFoldDB" id="A0A432XDU1"/>
<keyword evidence="3" id="KW-0645">Protease</keyword>
<dbReference type="PANTHER" id="PTHR24253:SF153">
    <property type="entry name" value="SERINE PROTEASE HEPSIN"/>
    <property type="match status" value="1"/>
</dbReference>
<evidence type="ECO:0000313" key="3">
    <source>
        <dbReference type="EMBL" id="RUO46875.1"/>
    </source>
</evidence>
<dbReference type="Proteomes" id="UP000286678">
    <property type="component" value="Unassembled WGS sequence"/>
</dbReference>
<dbReference type="PRINTS" id="PR00722">
    <property type="entry name" value="CHYMOTRYPSIN"/>
</dbReference>
<dbReference type="GO" id="GO:0006508">
    <property type="term" value="P:proteolysis"/>
    <property type="evidence" value="ECO:0007669"/>
    <property type="project" value="UniProtKB-KW"/>
</dbReference>
<keyword evidence="4" id="KW-1185">Reference proteome</keyword>
<dbReference type="RefSeq" id="WP_126834252.1">
    <property type="nucleotide sequence ID" value="NZ_PIPT01000007.1"/>
</dbReference>
<proteinExistence type="predicted"/>
<dbReference type="SMART" id="SM00020">
    <property type="entry name" value="Tryp_SPc"/>
    <property type="match status" value="1"/>
</dbReference>
<sequence>MNSKFSLSVWLYGMLGIGLCLFAINALAKPIVIRHDVKDTHYLATQDDFPPLATLYKIGAHGTLVKPQWVVTAAHTVFCVTPGTAIRIGDQIVEVKARYSHPDYRRGGDNDIALIELAQPLTSPTPARLYAGSNEAGKDVWFIGSGATGNGLTGPTVNYKANAGVLRKAQNRVEKARGNEISFVFDRGDKALPLEGVSGNGDSGGPAFMRRGNTYWLLGISSRADSWFKDVGEYGVNEVYTRISAHLPWLEAMFAATRAQRLQMSSAERFVQPGIEDIDSVCSQINYSPIKDI</sequence>
<feature type="domain" description="Peptidase S1" evidence="2">
    <location>
        <begin position="31"/>
        <end position="255"/>
    </location>
</feature>
<gene>
    <name evidence="3" type="ORF">CWE21_09735</name>
</gene>